<name>A0A2Z6QUY0_9GLOM</name>
<dbReference type="EMBL" id="BEXD01001291">
    <property type="protein sequence ID" value="GBB93395.1"/>
    <property type="molecule type" value="Genomic_DNA"/>
</dbReference>
<gene>
    <name evidence="1" type="ORF">RclHR1_02160021</name>
</gene>
<evidence type="ECO:0000313" key="1">
    <source>
        <dbReference type="EMBL" id="GBB93395.1"/>
    </source>
</evidence>
<accession>A0A2Z6QUY0</accession>
<evidence type="ECO:0000313" key="2">
    <source>
        <dbReference type="Proteomes" id="UP000247702"/>
    </source>
</evidence>
<organism evidence="1 2">
    <name type="scientific">Rhizophagus clarus</name>
    <dbReference type="NCBI Taxonomy" id="94130"/>
    <lineage>
        <taxon>Eukaryota</taxon>
        <taxon>Fungi</taxon>
        <taxon>Fungi incertae sedis</taxon>
        <taxon>Mucoromycota</taxon>
        <taxon>Glomeromycotina</taxon>
        <taxon>Glomeromycetes</taxon>
        <taxon>Glomerales</taxon>
        <taxon>Glomeraceae</taxon>
        <taxon>Rhizophagus</taxon>
    </lineage>
</organism>
<dbReference type="Proteomes" id="UP000247702">
    <property type="component" value="Unassembled WGS sequence"/>
</dbReference>
<keyword evidence="2" id="KW-1185">Reference proteome</keyword>
<reference evidence="1 2" key="1">
    <citation type="submission" date="2017-11" db="EMBL/GenBank/DDBJ databases">
        <title>The genome of Rhizophagus clarus HR1 reveals common genetic basis of auxotrophy among arbuscular mycorrhizal fungi.</title>
        <authorList>
            <person name="Kobayashi Y."/>
        </authorList>
    </citation>
    <scope>NUCLEOTIDE SEQUENCE [LARGE SCALE GENOMIC DNA]</scope>
    <source>
        <strain evidence="1 2">HR1</strain>
    </source>
</reference>
<sequence length="273" mass="32628">MVAIGTLHEKNCLCKKKIIHFSGSRSYLCKRFRSILWSKSSIAQHIWRKSRLYHIQFLTRSPPKLCATTSGIEGMCEQQYLWLMVLCEKCQFCDQKDKANLTLFWEVKFYCCSTCLQNKVIKKKKKKKKKELFSLKKKLCLLGHKLIQKFPRVLLEFLNELPKSPGVTNWEPGLYFKSEAKKLLKEYNQVKEHERNNWIIMKKSETTKTKKIIKSYREFHFEFKYNYKDTAKKIMLEINAEDYEDGIPGLKKFTNFPELIAWQNFRNCQRYKG</sequence>
<comment type="caution">
    <text evidence="1">The sequence shown here is derived from an EMBL/GenBank/DDBJ whole genome shotgun (WGS) entry which is preliminary data.</text>
</comment>
<proteinExistence type="predicted"/>
<protein>
    <submittedName>
        <fullName evidence="1">Uncharacterized protein</fullName>
    </submittedName>
</protein>
<dbReference type="AlphaFoldDB" id="A0A2Z6QUY0"/>